<evidence type="ECO:0000313" key="2">
    <source>
        <dbReference type="EMBL" id="TCP05591.1"/>
    </source>
</evidence>
<dbReference type="SUPFAM" id="SSF52540">
    <property type="entry name" value="P-loop containing nucleoside triphosphate hydrolases"/>
    <property type="match status" value="1"/>
</dbReference>
<dbReference type="Gene3D" id="3.40.50.300">
    <property type="entry name" value="P-loop containing nucleotide triphosphate hydrolases"/>
    <property type="match status" value="1"/>
</dbReference>
<organism evidence="2 3">
    <name type="scientific">Rubrivivax gelatinosus</name>
    <name type="common">Rhodocyclus gelatinosus</name>
    <name type="synonym">Rhodopseudomonas gelatinosa</name>
    <dbReference type="NCBI Taxonomy" id="28068"/>
    <lineage>
        <taxon>Bacteria</taxon>
        <taxon>Pseudomonadati</taxon>
        <taxon>Pseudomonadota</taxon>
        <taxon>Betaproteobacteria</taxon>
        <taxon>Burkholderiales</taxon>
        <taxon>Sphaerotilaceae</taxon>
        <taxon>Rubrivivax</taxon>
    </lineage>
</organism>
<proteinExistence type="predicted"/>
<evidence type="ECO:0000256" key="1">
    <source>
        <dbReference type="ARBA" id="ARBA00022679"/>
    </source>
</evidence>
<dbReference type="PANTHER" id="PTHR12788:SF10">
    <property type="entry name" value="PROTEIN-TYROSINE SULFOTRANSFERASE"/>
    <property type="match status" value="1"/>
</dbReference>
<gene>
    <name evidence="2" type="ORF">EV684_101463</name>
</gene>
<dbReference type="PANTHER" id="PTHR12788">
    <property type="entry name" value="PROTEIN-TYROSINE SULFOTRANSFERASE 2"/>
    <property type="match status" value="1"/>
</dbReference>
<accession>A0A4R2MGK1</accession>
<dbReference type="Pfam" id="PF13469">
    <property type="entry name" value="Sulfotransfer_3"/>
    <property type="match status" value="1"/>
</dbReference>
<name>A0A4R2MGK1_RUBGE</name>
<keyword evidence="1 2" id="KW-0808">Transferase</keyword>
<dbReference type="AlphaFoldDB" id="A0A4R2MGK1"/>
<dbReference type="EMBL" id="SLXD01000001">
    <property type="protein sequence ID" value="TCP05591.1"/>
    <property type="molecule type" value="Genomic_DNA"/>
</dbReference>
<dbReference type="InterPro" id="IPR027417">
    <property type="entry name" value="P-loop_NTPase"/>
</dbReference>
<dbReference type="GeneID" id="99687190"/>
<dbReference type="RefSeq" id="WP_132644582.1">
    <property type="nucleotide sequence ID" value="NZ_CP181386.1"/>
</dbReference>
<reference evidence="2 3" key="1">
    <citation type="submission" date="2019-03" db="EMBL/GenBank/DDBJ databases">
        <title>Genomic Encyclopedia of Type Strains, Phase IV (KMG-IV): sequencing the most valuable type-strain genomes for metagenomic binning, comparative biology and taxonomic classification.</title>
        <authorList>
            <person name="Goeker M."/>
        </authorList>
    </citation>
    <scope>NUCLEOTIDE SEQUENCE [LARGE SCALE GENOMIC DNA]</scope>
    <source>
        <strain evidence="2 3">DSM 1709</strain>
    </source>
</reference>
<sequence>MKPAAPVFVVGAPRSGTTLLQYMLRSHPALSIPSGESHFIVPLMRNETGFGDLATEDGVQRVLAWMRGFNRSFIETDLHGLRFDERELAQRFVAEGRHTMRDIVTGLFEANAAGEGKPRWGDKTPYYVLHMPRLLAWWPDARFIHIVRDGRDVALSLFARGGFGVHNMFYAARYWQQYVDTGHDDGEQRVPAGQYLELRYEDLIADPSATLRRVCDFLGIVFDEALLDFRKPMTEGGDTPLLRQPPRADNAGKWRASMTSRQISVFERAAGPTLRRMGYELDTSARPLPLPARALYRWHNGLVQRYHHATGRATWS</sequence>
<dbReference type="InterPro" id="IPR026634">
    <property type="entry name" value="TPST-like"/>
</dbReference>
<dbReference type="Proteomes" id="UP000295106">
    <property type="component" value="Unassembled WGS sequence"/>
</dbReference>
<protein>
    <submittedName>
        <fullName evidence="2">Sulfotransferase family protein</fullName>
    </submittedName>
</protein>
<comment type="caution">
    <text evidence="2">The sequence shown here is derived from an EMBL/GenBank/DDBJ whole genome shotgun (WGS) entry which is preliminary data.</text>
</comment>
<evidence type="ECO:0000313" key="3">
    <source>
        <dbReference type="Proteomes" id="UP000295106"/>
    </source>
</evidence>
<dbReference type="OrthoDB" id="9777890at2"/>
<dbReference type="GO" id="GO:0008476">
    <property type="term" value="F:protein-tyrosine sulfotransferase activity"/>
    <property type="evidence" value="ECO:0007669"/>
    <property type="project" value="InterPro"/>
</dbReference>